<gene>
    <name evidence="8" type="ORF">SAMN04489760_101118</name>
</gene>
<feature type="transmembrane region" description="Helical" evidence="6">
    <location>
        <begin position="83"/>
        <end position="104"/>
    </location>
</feature>
<dbReference type="EMBL" id="FOBS01000001">
    <property type="protein sequence ID" value="SEL94897.1"/>
    <property type="molecule type" value="Genomic_DNA"/>
</dbReference>
<dbReference type="InterPro" id="IPR032816">
    <property type="entry name" value="VTT_dom"/>
</dbReference>
<feature type="transmembrane region" description="Helical" evidence="6">
    <location>
        <begin position="196"/>
        <end position="216"/>
    </location>
</feature>
<evidence type="ECO:0000256" key="3">
    <source>
        <dbReference type="ARBA" id="ARBA00022692"/>
    </source>
</evidence>
<dbReference type="PANTHER" id="PTHR12677:SF59">
    <property type="entry name" value="GOLGI APPARATUS MEMBRANE PROTEIN TVP38-RELATED"/>
    <property type="match status" value="1"/>
</dbReference>
<keyword evidence="4 6" id="KW-1133">Transmembrane helix</keyword>
<dbReference type="PANTHER" id="PTHR12677">
    <property type="entry name" value="GOLGI APPARATUS MEMBRANE PROTEIN TVP38-RELATED"/>
    <property type="match status" value="1"/>
</dbReference>
<comment type="subcellular location">
    <subcellularLocation>
        <location evidence="1 6">Cell membrane</location>
        <topology evidence="1 6">Multi-pass membrane protein</topology>
    </subcellularLocation>
</comment>
<evidence type="ECO:0000313" key="9">
    <source>
        <dbReference type="Proteomes" id="UP000198744"/>
    </source>
</evidence>
<dbReference type="Proteomes" id="UP000198744">
    <property type="component" value="Unassembled WGS sequence"/>
</dbReference>
<name>A0A1H7UF87_9BACT</name>
<reference evidence="8 9" key="1">
    <citation type="submission" date="2016-10" db="EMBL/GenBank/DDBJ databases">
        <authorList>
            <person name="de Groot N.N."/>
        </authorList>
    </citation>
    <scope>NUCLEOTIDE SEQUENCE [LARGE SCALE GENOMIC DNA]</scope>
    <source>
        <strain evidence="8 9">DSM 8423</strain>
    </source>
</reference>
<keyword evidence="5 6" id="KW-0472">Membrane</keyword>
<accession>A0A1H7UF87</accession>
<proteinExistence type="inferred from homology"/>
<dbReference type="STRING" id="43775.SAMN04489760_101118"/>
<evidence type="ECO:0000256" key="4">
    <source>
        <dbReference type="ARBA" id="ARBA00022989"/>
    </source>
</evidence>
<evidence type="ECO:0000256" key="6">
    <source>
        <dbReference type="RuleBase" id="RU366058"/>
    </source>
</evidence>
<dbReference type="GO" id="GO:0005886">
    <property type="term" value="C:plasma membrane"/>
    <property type="evidence" value="ECO:0007669"/>
    <property type="project" value="UniProtKB-SubCell"/>
</dbReference>
<evidence type="ECO:0000256" key="1">
    <source>
        <dbReference type="ARBA" id="ARBA00004651"/>
    </source>
</evidence>
<sequence>MKKPDPRSFLSMRKDLLFIAAFFLMVLVLNLTPLKEHWTEVLAFFEGLKRYGALAPFIFTVSVAALVCIGIPRLFLCTLGGMLFGFYRGLLFSLIGTMVGYYLIFSGVRKVGGAFIVRRYHKINRFTKLLERGGIPGVILARQLPIHGMVINLVLGLSPVRRRDFLVGTAIGLIPEAIPFTLIGKGIKQDTLQASIAYLVIAVVILAVLWLGLKIWSEKKRMARK</sequence>
<feature type="transmembrane region" description="Helical" evidence="6">
    <location>
        <begin position="16"/>
        <end position="34"/>
    </location>
</feature>
<dbReference type="AlphaFoldDB" id="A0A1H7UF87"/>
<organism evidence="8 9">
    <name type="scientific">Syntrophus gentianae</name>
    <dbReference type="NCBI Taxonomy" id="43775"/>
    <lineage>
        <taxon>Bacteria</taxon>
        <taxon>Pseudomonadati</taxon>
        <taxon>Thermodesulfobacteriota</taxon>
        <taxon>Syntrophia</taxon>
        <taxon>Syntrophales</taxon>
        <taxon>Syntrophaceae</taxon>
        <taxon>Syntrophus</taxon>
    </lineage>
</organism>
<dbReference type="InterPro" id="IPR015414">
    <property type="entry name" value="TMEM64"/>
</dbReference>
<protein>
    <recommendedName>
        <fullName evidence="6">TVP38/TMEM64 family membrane protein</fullName>
    </recommendedName>
</protein>
<evidence type="ECO:0000256" key="2">
    <source>
        <dbReference type="ARBA" id="ARBA00022475"/>
    </source>
</evidence>
<feature type="domain" description="VTT" evidence="7">
    <location>
        <begin position="71"/>
        <end position="184"/>
    </location>
</feature>
<dbReference type="RefSeq" id="WP_093881832.1">
    <property type="nucleotide sequence ID" value="NZ_FOBS01000001.1"/>
</dbReference>
<dbReference type="OrthoDB" id="9812980at2"/>
<feature type="transmembrane region" description="Helical" evidence="6">
    <location>
        <begin position="54"/>
        <end position="76"/>
    </location>
</feature>
<keyword evidence="3 6" id="KW-0812">Transmembrane</keyword>
<feature type="transmembrane region" description="Helical" evidence="6">
    <location>
        <begin position="139"/>
        <end position="158"/>
    </location>
</feature>
<keyword evidence="9" id="KW-1185">Reference proteome</keyword>
<evidence type="ECO:0000259" key="7">
    <source>
        <dbReference type="Pfam" id="PF09335"/>
    </source>
</evidence>
<keyword evidence="2 6" id="KW-1003">Cell membrane</keyword>
<evidence type="ECO:0000256" key="5">
    <source>
        <dbReference type="ARBA" id="ARBA00023136"/>
    </source>
</evidence>
<evidence type="ECO:0000313" key="8">
    <source>
        <dbReference type="EMBL" id="SEL94897.1"/>
    </source>
</evidence>
<comment type="similarity">
    <text evidence="6">Belongs to the TVP38/TMEM64 family.</text>
</comment>
<feature type="transmembrane region" description="Helical" evidence="6">
    <location>
        <begin position="165"/>
        <end position="184"/>
    </location>
</feature>
<dbReference type="Pfam" id="PF09335">
    <property type="entry name" value="VTT_dom"/>
    <property type="match status" value="1"/>
</dbReference>